<comment type="caution">
    <text evidence="1">The sequence shown here is derived from an EMBL/GenBank/DDBJ whole genome shotgun (WGS) entry which is preliminary data.</text>
</comment>
<protein>
    <submittedName>
        <fullName evidence="1">Uncharacterized protein</fullName>
    </submittedName>
</protein>
<sequence>MKLKVIEGALREAPNCDATGMDRRAFGEFVSQRGELASYAFGWITGIEPRVGSLTIGIGAGNPGGGTFHTKVFAHDDGLAYGLTDEVFEQVPEGGPHLTADEARAHDTLPFIWAVVDQVMARDRRAWWMAHWVLGTTCFQTPQVHAGREPILLVTHDADDGAWQLIGATDAGETATITHLYHAVDADPTLLDVLDLEAGQRATRRRAGAAWRR</sequence>
<dbReference type="RefSeq" id="WP_203699670.1">
    <property type="nucleotide sequence ID" value="NZ_BAAALU010000022.1"/>
</dbReference>
<keyword evidence="2" id="KW-1185">Reference proteome</keyword>
<dbReference type="Proteomes" id="UP000624325">
    <property type="component" value="Unassembled WGS sequence"/>
</dbReference>
<accession>A0ABQ4BTS3</accession>
<proteinExistence type="predicted"/>
<evidence type="ECO:0000313" key="2">
    <source>
        <dbReference type="Proteomes" id="UP000624325"/>
    </source>
</evidence>
<reference evidence="1 2" key="1">
    <citation type="submission" date="2021-01" db="EMBL/GenBank/DDBJ databases">
        <title>Whole genome shotgun sequence of Asanoa iriomotensis NBRC 100142.</title>
        <authorList>
            <person name="Komaki H."/>
            <person name="Tamura T."/>
        </authorList>
    </citation>
    <scope>NUCLEOTIDE SEQUENCE [LARGE SCALE GENOMIC DNA]</scope>
    <source>
        <strain evidence="1 2">NBRC 100142</strain>
    </source>
</reference>
<name>A0ABQ4BTS3_9ACTN</name>
<dbReference type="EMBL" id="BONC01000001">
    <property type="protein sequence ID" value="GIF53930.1"/>
    <property type="molecule type" value="Genomic_DNA"/>
</dbReference>
<evidence type="ECO:0000313" key="1">
    <source>
        <dbReference type="EMBL" id="GIF53930.1"/>
    </source>
</evidence>
<gene>
    <name evidence="1" type="ORF">Air01nite_00250</name>
</gene>
<organism evidence="1 2">
    <name type="scientific">Asanoa iriomotensis</name>
    <dbReference type="NCBI Taxonomy" id="234613"/>
    <lineage>
        <taxon>Bacteria</taxon>
        <taxon>Bacillati</taxon>
        <taxon>Actinomycetota</taxon>
        <taxon>Actinomycetes</taxon>
        <taxon>Micromonosporales</taxon>
        <taxon>Micromonosporaceae</taxon>
        <taxon>Asanoa</taxon>
    </lineage>
</organism>